<evidence type="ECO:0000256" key="3">
    <source>
        <dbReference type="ARBA" id="ARBA00022827"/>
    </source>
</evidence>
<protein>
    <submittedName>
        <fullName evidence="6">Dimethylaniline monooxygenase</fullName>
    </submittedName>
</protein>
<dbReference type="Pfam" id="PF13450">
    <property type="entry name" value="NAD_binding_8"/>
    <property type="match status" value="1"/>
</dbReference>
<dbReference type="InterPro" id="IPR036188">
    <property type="entry name" value="FAD/NAD-bd_sf"/>
</dbReference>
<dbReference type="InterPro" id="IPR000960">
    <property type="entry name" value="Flavin_mOase"/>
</dbReference>
<organism evidence="6 7">
    <name type="scientific">Ophiostoma piceae (strain UAMH 11346)</name>
    <name type="common">Sap stain fungus</name>
    <dbReference type="NCBI Taxonomy" id="1262450"/>
    <lineage>
        <taxon>Eukaryota</taxon>
        <taxon>Fungi</taxon>
        <taxon>Dikarya</taxon>
        <taxon>Ascomycota</taxon>
        <taxon>Pezizomycotina</taxon>
        <taxon>Sordariomycetes</taxon>
        <taxon>Sordariomycetidae</taxon>
        <taxon>Ophiostomatales</taxon>
        <taxon>Ophiostomataceae</taxon>
        <taxon>Ophiostoma</taxon>
    </lineage>
</organism>
<dbReference type="Pfam" id="PF00743">
    <property type="entry name" value="FMO-like"/>
    <property type="match status" value="2"/>
</dbReference>
<dbReference type="Proteomes" id="UP000016923">
    <property type="component" value="Unassembled WGS sequence"/>
</dbReference>
<keyword evidence="2" id="KW-0285">Flavoprotein</keyword>
<accession>S3CBF0</accession>
<dbReference type="GO" id="GO:0004499">
    <property type="term" value="F:N,N-dimethylaniline monooxygenase activity"/>
    <property type="evidence" value="ECO:0007669"/>
    <property type="project" value="InterPro"/>
</dbReference>
<dbReference type="eggNOG" id="KOG1399">
    <property type="taxonomic scope" value="Eukaryota"/>
</dbReference>
<sequence length="478" mass="53518">MAPRFRRVAVIGAGPSGLAAVHALAAEKAFDTIRVFDRRDQVGGLWHYDAVPDVFPETAGVPTDQTLTPPSKLPTFAASAPPDPRARSGLYWDLDSNVGNEAMEFTHTPFPVVNSPVSIDRYGHNNPSRPYTVIKDYLEDLFLPHQSLVSFKTTVEKVEKLGNGQWALTLRKAGEIYRGQAHDYWWSETFDAVVVASGHYNVPLVPDIPGLIPTSKQFPGRFEHSKSYRKADKYADKRVLIVGGNVSASDFIQDLHRIVKGPLELSLRGRNPAIESVYALPNVQTHTTIKSIGPTADGTSFEVVFDDNTTLSGLDYILFATGYRLQYPFLHPNPTTPENHVAGFYQHVFNIDDPSLTLVGQVKAGLSFRVYEYQAIAISRYYAGRNALPLPSTDDQKKWEQERLRKFGPAYGFHTIGPDFEPYFNWLADFAGQPAVGTASYALPRWRDEWAEKGFAILKLKDNYWKELIARDKLKAKL</sequence>
<dbReference type="OMA" id="WHYDPIP"/>
<evidence type="ECO:0000256" key="2">
    <source>
        <dbReference type="ARBA" id="ARBA00022630"/>
    </source>
</evidence>
<gene>
    <name evidence="6" type="ORF">F503_01846</name>
</gene>
<evidence type="ECO:0000256" key="1">
    <source>
        <dbReference type="ARBA" id="ARBA00009183"/>
    </source>
</evidence>
<dbReference type="GO" id="GO:0050661">
    <property type="term" value="F:NADP binding"/>
    <property type="evidence" value="ECO:0007669"/>
    <property type="project" value="InterPro"/>
</dbReference>
<name>S3CBF0_OPHP1</name>
<dbReference type="AlphaFoldDB" id="S3CBF0"/>
<evidence type="ECO:0000313" key="7">
    <source>
        <dbReference type="Proteomes" id="UP000016923"/>
    </source>
</evidence>
<dbReference type="SUPFAM" id="SSF51905">
    <property type="entry name" value="FAD/NAD(P)-binding domain"/>
    <property type="match status" value="2"/>
</dbReference>
<keyword evidence="7" id="KW-1185">Reference proteome</keyword>
<keyword evidence="6" id="KW-0503">Monooxygenase</keyword>
<comment type="similarity">
    <text evidence="1">Belongs to the FMO family.</text>
</comment>
<evidence type="ECO:0000256" key="4">
    <source>
        <dbReference type="ARBA" id="ARBA00022857"/>
    </source>
</evidence>
<proteinExistence type="inferred from homology"/>
<dbReference type="InterPro" id="IPR050346">
    <property type="entry name" value="FMO-like"/>
</dbReference>
<dbReference type="OrthoDB" id="66881at2759"/>
<dbReference type="GO" id="GO:0050660">
    <property type="term" value="F:flavin adenine dinucleotide binding"/>
    <property type="evidence" value="ECO:0007669"/>
    <property type="project" value="InterPro"/>
</dbReference>
<dbReference type="PANTHER" id="PTHR23023">
    <property type="entry name" value="DIMETHYLANILINE MONOOXYGENASE"/>
    <property type="match status" value="1"/>
</dbReference>
<keyword evidence="5" id="KW-0560">Oxidoreductase</keyword>
<evidence type="ECO:0000313" key="6">
    <source>
        <dbReference type="EMBL" id="EPE03588.1"/>
    </source>
</evidence>
<evidence type="ECO:0000256" key="5">
    <source>
        <dbReference type="ARBA" id="ARBA00023002"/>
    </source>
</evidence>
<keyword evidence="3" id="KW-0274">FAD</keyword>
<reference evidence="6 7" key="1">
    <citation type="journal article" date="2013" name="BMC Genomics">
        <title>The genome and transcriptome of the pine saprophyte Ophiostoma piceae, and a comparison with the bark beetle-associated pine pathogen Grosmannia clavigera.</title>
        <authorList>
            <person name="Haridas S."/>
            <person name="Wang Y."/>
            <person name="Lim L."/>
            <person name="Massoumi Alamouti S."/>
            <person name="Jackman S."/>
            <person name="Docking R."/>
            <person name="Robertson G."/>
            <person name="Birol I."/>
            <person name="Bohlmann J."/>
            <person name="Breuil C."/>
        </authorList>
    </citation>
    <scope>NUCLEOTIDE SEQUENCE [LARGE SCALE GENOMIC DNA]</scope>
    <source>
        <strain evidence="6 7">UAMH 11346</strain>
    </source>
</reference>
<dbReference type="VEuPathDB" id="FungiDB:F503_01846"/>
<dbReference type="Gene3D" id="3.50.50.60">
    <property type="entry name" value="FAD/NAD(P)-binding domain"/>
    <property type="match status" value="2"/>
</dbReference>
<dbReference type="InterPro" id="IPR020946">
    <property type="entry name" value="Flavin_mOase-like"/>
</dbReference>
<keyword evidence="4" id="KW-0521">NADP</keyword>
<dbReference type="EMBL" id="KE148166">
    <property type="protein sequence ID" value="EPE03588.1"/>
    <property type="molecule type" value="Genomic_DNA"/>
</dbReference>
<dbReference type="PIRSF" id="PIRSF000332">
    <property type="entry name" value="FMO"/>
    <property type="match status" value="1"/>
</dbReference>
<dbReference type="STRING" id="1262450.S3CBF0"/>
<dbReference type="HOGENOM" id="CLU_006909_5_3_1"/>
<dbReference type="PRINTS" id="PR00419">
    <property type="entry name" value="ADXRDTASE"/>
</dbReference>